<keyword evidence="1" id="KW-0732">Signal</keyword>
<evidence type="ECO:0000313" key="4">
    <source>
        <dbReference type="Proteomes" id="UP001346869"/>
    </source>
</evidence>
<reference evidence="3 4" key="1">
    <citation type="journal article" date="2023" name="Genes (Basel)">
        <title>Chromosome-Level Genome Assembly and Circadian Gene Repertoire of the Patagonia Blennie Eleginops maclovinus-The Closest Ancestral Proxy of Antarctic Cryonotothenioids.</title>
        <authorList>
            <person name="Cheng C.C."/>
            <person name="Rivera-Colon A.G."/>
            <person name="Minhas B.F."/>
            <person name="Wilson L."/>
            <person name="Rayamajhi N."/>
            <person name="Vargas-Chacoff L."/>
            <person name="Catchen J.M."/>
        </authorList>
    </citation>
    <scope>NUCLEOTIDE SEQUENCE [LARGE SCALE GENOMIC DNA]</scope>
    <source>
        <strain evidence="3">JMC-PN-2008</strain>
    </source>
</reference>
<dbReference type="InterPro" id="IPR045860">
    <property type="entry name" value="Snake_toxin-like_sf"/>
</dbReference>
<dbReference type="InterPro" id="IPR016054">
    <property type="entry name" value="LY6_UPA_recep-like"/>
</dbReference>
<protein>
    <recommendedName>
        <fullName evidence="2">UPAR/Ly6 domain-containing protein</fullName>
    </recommendedName>
</protein>
<dbReference type="SUPFAM" id="SSF57302">
    <property type="entry name" value="Snake toxin-like"/>
    <property type="match status" value="1"/>
</dbReference>
<name>A0AAN7WZN0_ELEMC</name>
<feature type="signal peptide" evidence="1">
    <location>
        <begin position="1"/>
        <end position="20"/>
    </location>
</feature>
<dbReference type="EMBL" id="JAUZQC010000018">
    <property type="protein sequence ID" value="KAK5854971.1"/>
    <property type="molecule type" value="Genomic_DNA"/>
</dbReference>
<evidence type="ECO:0000259" key="2">
    <source>
        <dbReference type="Pfam" id="PF00021"/>
    </source>
</evidence>
<reference evidence="3 4" key="2">
    <citation type="journal article" date="2023" name="Mol. Biol. Evol.">
        <title>Genomics of Secondarily Temperate Adaptation in the Only Non-Antarctic Icefish.</title>
        <authorList>
            <person name="Rivera-Colon A.G."/>
            <person name="Rayamajhi N."/>
            <person name="Minhas B.F."/>
            <person name="Madrigal G."/>
            <person name="Bilyk K.T."/>
            <person name="Yoon V."/>
            <person name="Hune M."/>
            <person name="Gregory S."/>
            <person name="Cheng C.H.C."/>
            <person name="Catchen J.M."/>
        </authorList>
    </citation>
    <scope>NUCLEOTIDE SEQUENCE [LARGE SCALE GENOMIC DNA]</scope>
    <source>
        <strain evidence="3">JMC-PN-2008</strain>
    </source>
</reference>
<dbReference type="AlphaFoldDB" id="A0AAN7WZN0"/>
<evidence type="ECO:0000313" key="3">
    <source>
        <dbReference type="EMBL" id="KAK5854971.1"/>
    </source>
</evidence>
<dbReference type="CDD" id="cd00117">
    <property type="entry name" value="TFP"/>
    <property type="match status" value="1"/>
</dbReference>
<dbReference type="Pfam" id="PF00021">
    <property type="entry name" value="UPAR_LY6"/>
    <property type="match status" value="1"/>
</dbReference>
<feature type="domain" description="UPAR/Ly6" evidence="2">
    <location>
        <begin position="20"/>
        <end position="101"/>
    </location>
</feature>
<keyword evidence="4" id="KW-1185">Reference proteome</keyword>
<proteinExistence type="predicted"/>
<dbReference type="Gene3D" id="2.10.60.10">
    <property type="entry name" value="CD59"/>
    <property type="match status" value="1"/>
</dbReference>
<comment type="caution">
    <text evidence="3">The sequence shown here is derived from an EMBL/GenBank/DDBJ whole genome shotgun (WGS) entry which is preliminary data.</text>
</comment>
<feature type="chain" id="PRO_5042915774" description="UPAR/Ly6 domain-containing protein" evidence="1">
    <location>
        <begin position="21"/>
        <end position="132"/>
    </location>
</feature>
<sequence length="132" mass="13741">MAKILIGIMAVVALFMMAESLDCNKCRYGLLGYCLSNSVEKCATNTSTCFTGKATFDALTNVGFNNQGCREPSGCNTTINGTLVGIGYSVKVECCSTDKCNPVTLSGAPSTKMTFTAVIGVAAMASMLGSFL</sequence>
<gene>
    <name evidence="3" type="ORF">PBY51_005117</name>
</gene>
<accession>A0AAN7WZN0</accession>
<organism evidence="3 4">
    <name type="scientific">Eleginops maclovinus</name>
    <name type="common">Patagonian blennie</name>
    <name type="synonym">Eleginus maclovinus</name>
    <dbReference type="NCBI Taxonomy" id="56733"/>
    <lineage>
        <taxon>Eukaryota</taxon>
        <taxon>Metazoa</taxon>
        <taxon>Chordata</taxon>
        <taxon>Craniata</taxon>
        <taxon>Vertebrata</taxon>
        <taxon>Euteleostomi</taxon>
        <taxon>Actinopterygii</taxon>
        <taxon>Neopterygii</taxon>
        <taxon>Teleostei</taxon>
        <taxon>Neoteleostei</taxon>
        <taxon>Acanthomorphata</taxon>
        <taxon>Eupercaria</taxon>
        <taxon>Perciformes</taxon>
        <taxon>Notothenioidei</taxon>
        <taxon>Eleginopidae</taxon>
        <taxon>Eleginops</taxon>
    </lineage>
</organism>
<dbReference type="Proteomes" id="UP001346869">
    <property type="component" value="Unassembled WGS sequence"/>
</dbReference>
<evidence type="ECO:0000256" key="1">
    <source>
        <dbReference type="SAM" id="SignalP"/>
    </source>
</evidence>